<dbReference type="InParanoid" id="A0A317XNE4"/>
<organism evidence="1 2">
    <name type="scientific">Testicularia cyperi</name>
    <dbReference type="NCBI Taxonomy" id="1882483"/>
    <lineage>
        <taxon>Eukaryota</taxon>
        <taxon>Fungi</taxon>
        <taxon>Dikarya</taxon>
        <taxon>Basidiomycota</taxon>
        <taxon>Ustilaginomycotina</taxon>
        <taxon>Ustilaginomycetes</taxon>
        <taxon>Ustilaginales</taxon>
        <taxon>Anthracoideaceae</taxon>
        <taxon>Testicularia</taxon>
    </lineage>
</organism>
<dbReference type="AlphaFoldDB" id="A0A317XNE4"/>
<sequence length="89" mass="9936">MDLLGRARAPSFLQNVALSGLFARAGVAYPLFNPQQTYLVLCSCYGARASFYCGRCSVAAYICWPSQRNDRQDQGGCGWLEMWKTHPHS</sequence>
<keyword evidence="2" id="KW-1185">Reference proteome</keyword>
<accession>A0A317XNE4</accession>
<dbReference type="EMBL" id="KZ819197">
    <property type="protein sequence ID" value="PWY98918.1"/>
    <property type="molecule type" value="Genomic_DNA"/>
</dbReference>
<dbReference type="Proteomes" id="UP000246740">
    <property type="component" value="Unassembled WGS sequence"/>
</dbReference>
<name>A0A317XNE4_9BASI</name>
<reference evidence="1 2" key="1">
    <citation type="journal article" date="2018" name="Mol. Biol. Evol.">
        <title>Broad Genomic Sampling Reveals a Smut Pathogenic Ancestry of the Fungal Clade Ustilaginomycotina.</title>
        <authorList>
            <person name="Kijpornyongpan T."/>
            <person name="Mondo S.J."/>
            <person name="Barry K."/>
            <person name="Sandor L."/>
            <person name="Lee J."/>
            <person name="Lipzen A."/>
            <person name="Pangilinan J."/>
            <person name="LaButti K."/>
            <person name="Hainaut M."/>
            <person name="Henrissat B."/>
            <person name="Grigoriev I.V."/>
            <person name="Spatafora J.W."/>
            <person name="Aime M.C."/>
        </authorList>
    </citation>
    <scope>NUCLEOTIDE SEQUENCE [LARGE SCALE GENOMIC DNA]</scope>
    <source>
        <strain evidence="1 2">MCA 3645</strain>
    </source>
</reference>
<proteinExistence type="predicted"/>
<protein>
    <submittedName>
        <fullName evidence="1">Uncharacterized protein</fullName>
    </submittedName>
</protein>
<evidence type="ECO:0000313" key="2">
    <source>
        <dbReference type="Proteomes" id="UP000246740"/>
    </source>
</evidence>
<gene>
    <name evidence="1" type="ORF">BCV70DRAFT_30876</name>
</gene>
<evidence type="ECO:0000313" key="1">
    <source>
        <dbReference type="EMBL" id="PWY98918.1"/>
    </source>
</evidence>